<evidence type="ECO:0000256" key="1">
    <source>
        <dbReference type="SAM" id="MobiDB-lite"/>
    </source>
</evidence>
<proteinExistence type="predicted"/>
<dbReference type="Proteomes" id="UP000308199">
    <property type="component" value="Unassembled WGS sequence"/>
</dbReference>
<organism evidence="2 3">
    <name type="scientific">Phellinidium pouzarii</name>
    <dbReference type="NCBI Taxonomy" id="167371"/>
    <lineage>
        <taxon>Eukaryota</taxon>
        <taxon>Fungi</taxon>
        <taxon>Dikarya</taxon>
        <taxon>Basidiomycota</taxon>
        <taxon>Agaricomycotina</taxon>
        <taxon>Agaricomycetes</taxon>
        <taxon>Hymenochaetales</taxon>
        <taxon>Hymenochaetaceae</taxon>
        <taxon>Phellinidium</taxon>
    </lineage>
</organism>
<gene>
    <name evidence="2" type="ORF">EW145_g5972</name>
</gene>
<dbReference type="EMBL" id="SGPK01000407">
    <property type="protein sequence ID" value="THH03828.1"/>
    <property type="molecule type" value="Genomic_DNA"/>
</dbReference>
<feature type="region of interest" description="Disordered" evidence="1">
    <location>
        <begin position="865"/>
        <end position="886"/>
    </location>
</feature>
<feature type="compositionally biased region" description="Basic and acidic residues" evidence="1">
    <location>
        <begin position="166"/>
        <end position="183"/>
    </location>
</feature>
<feature type="compositionally biased region" description="Basic and acidic residues" evidence="1">
    <location>
        <begin position="327"/>
        <end position="348"/>
    </location>
</feature>
<feature type="region of interest" description="Disordered" evidence="1">
    <location>
        <begin position="542"/>
        <end position="565"/>
    </location>
</feature>
<feature type="region of interest" description="Disordered" evidence="1">
    <location>
        <begin position="1"/>
        <end position="54"/>
    </location>
</feature>
<keyword evidence="3" id="KW-1185">Reference proteome</keyword>
<feature type="compositionally biased region" description="Polar residues" evidence="1">
    <location>
        <begin position="1042"/>
        <end position="1058"/>
    </location>
</feature>
<feature type="compositionally biased region" description="Low complexity" evidence="1">
    <location>
        <begin position="1067"/>
        <end position="1076"/>
    </location>
</feature>
<comment type="caution">
    <text evidence="2">The sequence shown here is derived from an EMBL/GenBank/DDBJ whole genome shotgun (WGS) entry which is preliminary data.</text>
</comment>
<feature type="region of interest" description="Disordered" evidence="1">
    <location>
        <begin position="399"/>
        <end position="492"/>
    </location>
</feature>
<sequence>MEKKPEIFSGSSQGTSQNPTAIDALAAELENAEIQSSSEAQAEATQHVAEGPRPRIVYSRKQLLHLSQSPLVNPPNDMPEFKSWFGELSDQSLLTSKKESETPNANDIDVKLKMQMGNFKHQPLRASDRDRDRDTERDLRTLSDKYDRERGRGDRIGLPSHSTLLRNRDRDSAPHLVPDRDAQRPLNRKRNGESKEDWRRGAEPPRPNRDEPLTRRDRDDRERPRSRARDSSRQRESPPSTRRERDDHRRDRDRDRFVDADEDTRRWRDDGKRDERVSARREKDRLDRDGKDKGRDRSREHGDPDRDLREGWSIAEDRAQKRAIRDRRHDDGRDKDDRKEREREKEPAWMETYVPPSSSSGGILGGKGAEGEVDSIQAWKKDMKEREMKAKGLSIEISDSGVGASQETITDVKQSKTSAPAPETQLDEIQLFKLMMKQEEKKRAANGDNVNTSDERSPLSSGGRQATENGIPGLMRIREGRTTASSTNVMRGDLPATSLSEISPISIDPLLASNSNSSIKSSISSGTSKASSQSTASLLSASNSLSGAATPPTLMRTESSGPRLLPIKTSESAVTHSDLQNMNKDSNSPQVPFDPPRQSRLLAFGAQSAKIPAQPTPQSASAAVQMSRLQQLDSLWPNQRRPSASPVFQQHPASQQPGLDKANMQQHMLAGQYEFNIVDNIPRRTAVEATGIHSSSYDNVARIHADSSREFNSGDVSHSSSIPLTSASDRAAFISQSDALHYLSDIRRNPTPPISGFGATSPISPFDNQQGGGQSSYSSGKGSRMAKHFEKLRDPHSQTTNMGRVNNPSMNSNGGMPGRQEYQVYGNSLGGAENRNIQDLLTMLNNSAQAQRGHQVHALNQNLGPHQPSLHMGPSGSMGRHDSLSDPDEGRFAPDGLVPGLRPVPNPAHRNRDINNGNMYPNQLDEAIAYNARLNSQQRGGMEQLFSGPIPQYNGQGPTGGRGNLNFQQQTMRGGPSPINNFNPAQGPLQQRLPPGLANLGGRPPHEPSQFLGGGVGAGNFTVPSQLHAGLQHTANAQSFNQFQSPSMGGIAGNQNHLRGQPGLGQLGNPLGNGLNSVDFRGGPGGLQQNQMLGLGGPNVGQAMRGGPVYSSQQLHGPNQLPHSMGLRQQHNLQPQLMPQMLPPQLQQHGIPGGQHNPSDLMALLMGGTHRE</sequence>
<feature type="compositionally biased region" description="Basic and acidic residues" evidence="1">
    <location>
        <begin position="436"/>
        <end position="445"/>
    </location>
</feature>
<feature type="region of interest" description="Disordered" evidence="1">
    <location>
        <begin position="1042"/>
        <end position="1122"/>
    </location>
</feature>
<feature type="compositionally biased region" description="Basic and acidic residues" evidence="1">
    <location>
        <begin position="126"/>
        <end position="155"/>
    </location>
</feature>
<protein>
    <submittedName>
        <fullName evidence="2">Uncharacterized protein</fullName>
    </submittedName>
</protein>
<feature type="compositionally biased region" description="Polar residues" evidence="1">
    <location>
        <begin position="403"/>
        <end position="418"/>
    </location>
</feature>
<name>A0A4S4KZZ1_9AGAM</name>
<feature type="compositionally biased region" description="Basic and acidic residues" evidence="1">
    <location>
        <begin position="190"/>
        <end position="320"/>
    </location>
</feature>
<reference evidence="2 3" key="1">
    <citation type="submission" date="2019-02" db="EMBL/GenBank/DDBJ databases">
        <title>Genome sequencing of the rare red list fungi Phellinidium pouzarii.</title>
        <authorList>
            <person name="Buettner E."/>
            <person name="Kellner H."/>
        </authorList>
    </citation>
    <scope>NUCLEOTIDE SEQUENCE [LARGE SCALE GENOMIC DNA]</scope>
    <source>
        <strain evidence="2 3">DSM 108285</strain>
    </source>
</reference>
<accession>A0A4S4KZZ1</accession>
<feature type="region of interest" description="Disordered" evidence="1">
    <location>
        <begin position="996"/>
        <end position="1017"/>
    </location>
</feature>
<dbReference type="OrthoDB" id="2504266at2759"/>
<feature type="region of interest" description="Disordered" evidence="1">
    <location>
        <begin position="751"/>
        <end position="786"/>
    </location>
</feature>
<dbReference type="AlphaFoldDB" id="A0A4S4KZZ1"/>
<evidence type="ECO:0000313" key="2">
    <source>
        <dbReference type="EMBL" id="THH03828.1"/>
    </source>
</evidence>
<feature type="compositionally biased region" description="Polar residues" evidence="1">
    <location>
        <begin position="637"/>
        <end position="657"/>
    </location>
</feature>
<feature type="compositionally biased region" description="Polar residues" evidence="1">
    <location>
        <begin position="448"/>
        <end position="468"/>
    </location>
</feature>
<feature type="compositionally biased region" description="Polar residues" evidence="1">
    <location>
        <begin position="9"/>
        <end position="20"/>
    </location>
</feature>
<feature type="compositionally biased region" description="Polar residues" evidence="1">
    <location>
        <begin position="797"/>
        <end position="814"/>
    </location>
</feature>
<feature type="region of interest" description="Disordered" evidence="1">
    <location>
        <begin position="796"/>
        <end position="815"/>
    </location>
</feature>
<feature type="region of interest" description="Disordered" evidence="1">
    <location>
        <begin position="637"/>
        <end position="660"/>
    </location>
</feature>
<feature type="compositionally biased region" description="Polar residues" evidence="1">
    <location>
        <begin position="33"/>
        <end position="44"/>
    </location>
</feature>
<feature type="region of interest" description="Disordered" evidence="1">
    <location>
        <begin position="95"/>
        <end position="369"/>
    </location>
</feature>
<evidence type="ECO:0000313" key="3">
    <source>
        <dbReference type="Proteomes" id="UP000308199"/>
    </source>
</evidence>
<feature type="region of interest" description="Disordered" evidence="1">
    <location>
        <begin position="897"/>
        <end position="916"/>
    </location>
</feature>